<sequence>MPSIESRLKVEWEGYRDPRTMTTYFNVYILLDGELFHLKKYTQEELFESGYWVLTYHDIAEKVLLEVLKEWPTCQDQTSSSELQYRKTIVSSCGRLKVRESLS</sequence>
<evidence type="ECO:0000313" key="2">
    <source>
        <dbReference type="Proteomes" id="UP001056906"/>
    </source>
</evidence>
<evidence type="ECO:0000313" key="1">
    <source>
        <dbReference type="EMBL" id="URG17643.1"/>
    </source>
</evidence>
<keyword evidence="2" id="KW-1185">Reference proteome</keyword>
<dbReference type="EMBL" id="ON526839">
    <property type="protein sequence ID" value="URG17643.1"/>
    <property type="molecule type" value="Genomic_DNA"/>
</dbReference>
<protein>
    <submittedName>
        <fullName evidence="1">Uncharacterized protein</fullName>
    </submittedName>
</protein>
<name>A0A9E7IH16_9CAUD</name>
<reference evidence="1" key="1">
    <citation type="submission" date="2022-05" db="EMBL/GenBank/DDBJ databases">
        <title>A cocktail of three virulent phages controls multidrug-resistant Salmonella infection in poultry.</title>
        <authorList>
            <person name="Li Y."/>
            <person name="Lv P."/>
            <person name="Shi D."/>
            <person name="Zhao H."/>
            <person name="Yuan X."/>
            <person name="Jin X."/>
            <person name="Wang X."/>
        </authorList>
    </citation>
    <scope>NUCLEOTIDE SEQUENCE</scope>
</reference>
<accession>A0A9E7IH16</accession>
<organism evidence="1 2">
    <name type="scientific">Salmonella phage GRNsp51</name>
    <dbReference type="NCBI Taxonomy" id="2948587"/>
    <lineage>
        <taxon>Viruses</taxon>
        <taxon>Duplodnaviria</taxon>
        <taxon>Heunggongvirae</taxon>
        <taxon>Uroviricota</taxon>
        <taxon>Caudoviricetes</taxon>
        <taxon>Autographivirales</taxon>
        <taxon>Autosignataviridae</taxon>
        <taxon>Molineuxvirinae</taxon>
        <taxon>Zindervirus</taxon>
        <taxon>Zindervirus GRNsp51</taxon>
    </lineage>
</organism>
<dbReference type="Proteomes" id="UP001056906">
    <property type="component" value="Segment"/>
</dbReference>
<proteinExistence type="predicted"/>
<gene>
    <name evidence="1" type="ORF">GRN51_270</name>
</gene>